<evidence type="ECO:0000256" key="3">
    <source>
        <dbReference type="SAM" id="Phobius"/>
    </source>
</evidence>
<feature type="transmembrane region" description="Helical" evidence="3">
    <location>
        <begin position="20"/>
        <end position="44"/>
    </location>
</feature>
<protein>
    <submittedName>
        <fullName evidence="4">DUF4175 family protein</fullName>
    </submittedName>
</protein>
<keyword evidence="3" id="KW-0812">Transmembrane</keyword>
<feature type="region of interest" description="Disordered" evidence="2">
    <location>
        <begin position="1019"/>
        <end position="1042"/>
    </location>
</feature>
<reference evidence="4 5" key="1">
    <citation type="submission" date="2023-09" db="EMBL/GenBank/DDBJ databases">
        <authorList>
            <person name="Rey-Velasco X."/>
        </authorList>
    </citation>
    <scope>NUCLEOTIDE SEQUENCE [LARGE SCALE GENOMIC DNA]</scope>
    <source>
        <strain evidence="4 5">F260</strain>
    </source>
</reference>
<feature type="compositionally biased region" description="Basic and acidic residues" evidence="2">
    <location>
        <begin position="923"/>
        <end position="937"/>
    </location>
</feature>
<accession>A0ABU3CLL4</accession>
<feature type="region of interest" description="Disordered" evidence="2">
    <location>
        <begin position="660"/>
        <end position="679"/>
    </location>
</feature>
<feature type="compositionally biased region" description="Acidic residues" evidence="2">
    <location>
        <begin position="661"/>
        <end position="677"/>
    </location>
</feature>
<keyword evidence="3" id="KW-0472">Membrane</keyword>
<evidence type="ECO:0000256" key="2">
    <source>
        <dbReference type="SAM" id="MobiDB-lite"/>
    </source>
</evidence>
<gene>
    <name evidence="4" type="ORF">RM545_11090</name>
</gene>
<keyword evidence="5" id="KW-1185">Reference proteome</keyword>
<dbReference type="Proteomes" id="UP001245285">
    <property type="component" value="Unassembled WGS sequence"/>
</dbReference>
<name>A0ABU3CLL4_9FLAO</name>
<feature type="compositionally biased region" description="Basic and acidic residues" evidence="2">
    <location>
        <begin position="688"/>
        <end position="740"/>
    </location>
</feature>
<keyword evidence="3" id="KW-1133">Transmembrane helix</keyword>
<evidence type="ECO:0000313" key="4">
    <source>
        <dbReference type="EMBL" id="MDT0647235.1"/>
    </source>
</evidence>
<feature type="region of interest" description="Disordered" evidence="2">
    <location>
        <begin position="688"/>
        <end position="751"/>
    </location>
</feature>
<feature type="coiled-coil region" evidence="1">
    <location>
        <begin position="494"/>
        <end position="534"/>
    </location>
</feature>
<evidence type="ECO:0000256" key="1">
    <source>
        <dbReference type="SAM" id="Coils"/>
    </source>
</evidence>
<feature type="region of interest" description="Disordered" evidence="2">
    <location>
        <begin position="923"/>
        <end position="951"/>
    </location>
</feature>
<comment type="caution">
    <text evidence="4">The sequence shown here is derived from an EMBL/GenBank/DDBJ whole genome shotgun (WGS) entry which is preliminary data.</text>
</comment>
<dbReference type="RefSeq" id="WP_311495345.1">
    <property type="nucleotide sequence ID" value="NZ_JAVRHO010000014.1"/>
</dbReference>
<sequence length="1084" mass="126654">MDHFKKIQEKLEGFIRKYYFNLLLKGAILFVTVGLLYFLLILGIEYFFWLNSFGRAVLFWLFIAVEALLLAKFILIPLFKLLKLSEGLNKIEASRLIGRHFPEVNDKLLNVLQLKENSSQSDLLLASIDQKAKDLQPVPFTSAVNYKSSLRYAKFAIFPVVIVLALLFTGNSSFFSESYARVSNYNTAYEPPAPFLFHIQNKNLKVEEDKDLRLVVETTGKVIPENVSIHFNDQTYFLKSETPGLFEFTFKRLSENFNFHISSNGVKSPTYEVEVIEVPKLLNFDMAMDYPAYTGKRDEIIAGTGNASIPEGTKISWKFNTRNTKQVNLEYADTVVSVSSLKPVFDYNQQVFSDFPYELSTSNEQINDYEKLQYRIEVIKDEYPEIEVEQKIDSLNNTTRYLRGRISDDYGLSRLELVYYKEGKEEEAENWQISTSSQNFDEFLLTFPGEIGLEKGTDYHYYFRVYDNDAINGAKSTKSEVFSYRERSLEEIEAEKLQNQGKSIENLSQGLEKMEKSEQDLEEISRLQKENEKLDYNQRKKIEDFINRQKRQSELMQNYSKKLKKSLEKTDDKNDNFRQELERRTDKNEERLQRNEQLLKELEEISEKINREELGQKLEQLSKQNQNQKRNLEQLLELTKQYYVEEKKQKLSRDLEKLAEEQESLAESEENSAEAQEEISKKFEEFREEMDQLEKDNEALKSPKELGREEVDEESIQKEQKEASEELEQGNKENAKEKQKNAAKKMQEMSQKMQMQSMQQEGEQLDADINTLRQILDNLVTFSFEQENLLNNFQEIDQDNPVYAARLKRQNVLREHFNHIDDSLYTLALKNPMINEEITSNLTDIEYDIDKALERLSENQISQGTASQQYVVTRSNNLAYLLSQILLGMQQQANPKMGKGKGGEEMQLMDIIKKQQDLMGEMKEGMKGEQKGQKEGEGQQSNGEGGEGMNGDLFEIYKQQMELRENLERLLEEEGNNGNGDKLRKDMEELEEQLLEKKFDPQNLERMLNLEHELMKFQDAKLQQGEDNKRTSESNIREFNNDAKDQNLKAKEYFNSTEILNRQILPLRQIYKVKVKQYFDGGSD</sequence>
<feature type="region of interest" description="Disordered" evidence="2">
    <location>
        <begin position="566"/>
        <end position="592"/>
    </location>
</feature>
<evidence type="ECO:0000313" key="5">
    <source>
        <dbReference type="Proteomes" id="UP001245285"/>
    </source>
</evidence>
<organism evidence="4 5">
    <name type="scientific">Autumnicola lenta</name>
    <dbReference type="NCBI Taxonomy" id="3075593"/>
    <lineage>
        <taxon>Bacteria</taxon>
        <taxon>Pseudomonadati</taxon>
        <taxon>Bacteroidota</taxon>
        <taxon>Flavobacteriia</taxon>
        <taxon>Flavobacteriales</taxon>
        <taxon>Flavobacteriaceae</taxon>
        <taxon>Autumnicola</taxon>
    </lineage>
</organism>
<keyword evidence="1" id="KW-0175">Coiled coil</keyword>
<proteinExistence type="predicted"/>
<dbReference type="EMBL" id="JAVRHO010000014">
    <property type="protein sequence ID" value="MDT0647235.1"/>
    <property type="molecule type" value="Genomic_DNA"/>
</dbReference>
<feature type="transmembrane region" description="Helical" evidence="3">
    <location>
        <begin position="155"/>
        <end position="175"/>
    </location>
</feature>
<feature type="transmembrane region" description="Helical" evidence="3">
    <location>
        <begin position="56"/>
        <end position="79"/>
    </location>
</feature>